<evidence type="ECO:0000313" key="5">
    <source>
        <dbReference type="Proteomes" id="UP001165405"/>
    </source>
</evidence>
<evidence type="ECO:0000256" key="2">
    <source>
        <dbReference type="SAM" id="Phobius"/>
    </source>
</evidence>
<dbReference type="EMBL" id="JAKGSG010000069">
    <property type="protein sequence ID" value="MCF4123710.1"/>
    <property type="molecule type" value="Genomic_DNA"/>
</dbReference>
<keyword evidence="2" id="KW-0472">Membrane</keyword>
<name>A0AA41QJ72_9MICO</name>
<feature type="domain" description="TadE-like" evidence="3">
    <location>
        <begin position="28"/>
        <end position="69"/>
    </location>
</feature>
<dbReference type="Pfam" id="PF07811">
    <property type="entry name" value="TadE"/>
    <property type="match status" value="1"/>
</dbReference>
<keyword evidence="5" id="KW-1185">Reference proteome</keyword>
<evidence type="ECO:0000256" key="1">
    <source>
        <dbReference type="SAM" id="MobiDB-lite"/>
    </source>
</evidence>
<evidence type="ECO:0000259" key="3">
    <source>
        <dbReference type="Pfam" id="PF07811"/>
    </source>
</evidence>
<keyword evidence="2" id="KW-1133">Transmembrane helix</keyword>
<keyword evidence="2" id="KW-0812">Transmembrane</keyword>
<gene>
    <name evidence="4" type="ORF">L1785_22375</name>
</gene>
<feature type="transmembrane region" description="Helical" evidence="2">
    <location>
        <begin position="34"/>
        <end position="55"/>
    </location>
</feature>
<sequence>MRRRLPGAARRNWERGRQRQRGQHDQEGSTSVELVVLLPALFGLLFLGVQAGLLFHARQIVLAAANEGAVAAAAEHSTATDGQATAEGFLTQAGDVALATWTVTATRDVDHASVRVEAVPYSIIPFYVPQVTGTAAMPTEEVRPIGGAP</sequence>
<dbReference type="InterPro" id="IPR012495">
    <property type="entry name" value="TadE-like_dom"/>
</dbReference>
<organism evidence="4 5">
    <name type="scientific">Antribacter soli</name>
    <dbReference type="NCBI Taxonomy" id="2910976"/>
    <lineage>
        <taxon>Bacteria</taxon>
        <taxon>Bacillati</taxon>
        <taxon>Actinomycetota</taxon>
        <taxon>Actinomycetes</taxon>
        <taxon>Micrococcales</taxon>
        <taxon>Promicromonosporaceae</taxon>
        <taxon>Antribacter</taxon>
    </lineage>
</organism>
<dbReference type="Proteomes" id="UP001165405">
    <property type="component" value="Unassembled WGS sequence"/>
</dbReference>
<reference evidence="4" key="1">
    <citation type="submission" date="2022-01" db="EMBL/GenBank/DDBJ databases">
        <title>Antribacter sp. nov., isolated from Guizhou of China.</title>
        <authorList>
            <person name="Chengliang C."/>
            <person name="Ya Z."/>
        </authorList>
    </citation>
    <scope>NUCLEOTIDE SEQUENCE</scope>
    <source>
        <strain evidence="4">KLBMP 9083</strain>
    </source>
</reference>
<dbReference type="AlphaFoldDB" id="A0AA41QJ72"/>
<dbReference type="RefSeq" id="WP_236091456.1">
    <property type="nucleotide sequence ID" value="NZ_JAKGSG010000069.1"/>
</dbReference>
<evidence type="ECO:0000313" key="4">
    <source>
        <dbReference type="EMBL" id="MCF4123710.1"/>
    </source>
</evidence>
<comment type="caution">
    <text evidence="4">The sequence shown here is derived from an EMBL/GenBank/DDBJ whole genome shotgun (WGS) entry which is preliminary data.</text>
</comment>
<protein>
    <submittedName>
        <fullName evidence="4">Pilus assembly protein</fullName>
    </submittedName>
</protein>
<feature type="region of interest" description="Disordered" evidence="1">
    <location>
        <begin position="1"/>
        <end position="26"/>
    </location>
</feature>
<accession>A0AA41QJ72</accession>
<proteinExistence type="predicted"/>
<feature type="compositionally biased region" description="Basic and acidic residues" evidence="1">
    <location>
        <begin position="11"/>
        <end position="26"/>
    </location>
</feature>